<feature type="domain" description="Protein kinase" evidence="4">
    <location>
        <begin position="43"/>
        <end position="310"/>
    </location>
</feature>
<dbReference type="PROSITE" id="PS50011">
    <property type="entry name" value="PROTEIN_KINASE_DOM"/>
    <property type="match status" value="1"/>
</dbReference>
<feature type="region of interest" description="Disordered" evidence="3">
    <location>
        <begin position="324"/>
        <end position="369"/>
    </location>
</feature>
<dbReference type="STRING" id="3476.A0A2P5B3K7"/>
<evidence type="ECO:0000313" key="5">
    <source>
        <dbReference type="EMBL" id="PON43349.1"/>
    </source>
</evidence>
<reference evidence="6" key="1">
    <citation type="submission" date="2016-06" db="EMBL/GenBank/DDBJ databases">
        <title>Parallel loss of symbiosis genes in relatives of nitrogen-fixing non-legume Parasponia.</title>
        <authorList>
            <person name="Van Velzen R."/>
            <person name="Holmer R."/>
            <person name="Bu F."/>
            <person name="Rutten L."/>
            <person name="Van Zeijl A."/>
            <person name="Liu W."/>
            <person name="Santuari L."/>
            <person name="Cao Q."/>
            <person name="Sharma T."/>
            <person name="Shen D."/>
            <person name="Roswanjaya Y."/>
            <person name="Wardhani T."/>
            <person name="Kalhor M.S."/>
            <person name="Jansen J."/>
            <person name="Van den Hoogen J."/>
            <person name="Gungor B."/>
            <person name="Hartog M."/>
            <person name="Hontelez J."/>
            <person name="Verver J."/>
            <person name="Yang W.-C."/>
            <person name="Schijlen E."/>
            <person name="Repin R."/>
            <person name="Schilthuizen M."/>
            <person name="Schranz E."/>
            <person name="Heidstra R."/>
            <person name="Miyata K."/>
            <person name="Fedorova E."/>
            <person name="Kohlen W."/>
            <person name="Bisseling T."/>
            <person name="Smit S."/>
            <person name="Geurts R."/>
        </authorList>
    </citation>
    <scope>NUCLEOTIDE SEQUENCE [LARGE SCALE GENOMIC DNA]</scope>
    <source>
        <strain evidence="6">cv. WU1-14</strain>
    </source>
</reference>
<dbReference type="EMBL" id="JXTB01000373">
    <property type="protein sequence ID" value="PON43349.1"/>
    <property type="molecule type" value="Genomic_DNA"/>
</dbReference>
<feature type="coiled-coil region" evidence="2">
    <location>
        <begin position="449"/>
        <end position="483"/>
    </location>
</feature>
<keyword evidence="5" id="KW-0808">Transferase</keyword>
<evidence type="ECO:0000256" key="2">
    <source>
        <dbReference type="SAM" id="Coils"/>
    </source>
</evidence>
<evidence type="ECO:0000256" key="3">
    <source>
        <dbReference type="SAM" id="MobiDB-lite"/>
    </source>
</evidence>
<sequence>RKLYLQKPSFLFSPRNDNKMEVVDTAEEGASSRVNFPLNSQSYNLLTELSSGPQAVVYKAECLPLNSELVAIKAIDFEGRSAQSLIDLIWGAEALTSFLHPNVVSTHCSFIGEDDRYWVVMSFLPAGSLLSVMYDSESGYSEAVVGVVLKEVLKGLVYLHEQGKFHGDIKPGNILLVPNGSVMLADYGVSESCYDPDSGRFRPSLSTATGNDVSYWVAPEKEYSPKWDIWTVGIVAMEMSYGRPPLSLLPGTESLLFQLRKRFGSWKDENMAISNLGSFSEEYKDMVSLCLEQDPAKRPSAEDLLKHPFFLKYDTMEATVIEKHRVDEDKGSTSTGGTQEESDNEEEENYNVEGKNDPEQVENDDQEEANRGCGRFITGWQFNRETVLMDPEFETLSRTDSLGQRIEESNPNAVTAGMEGQITGEAVTSSKEREQMTMAASQGPKPRTEEQMAQEIKALKVALENKKKKNSKLEASLEILNNRIQFMV</sequence>
<feature type="non-terminal residue" evidence="5">
    <location>
        <position position="1"/>
    </location>
</feature>
<name>A0A2P5B3K7_PARAD</name>
<keyword evidence="6" id="KW-1185">Reference proteome</keyword>
<keyword evidence="5" id="KW-0723">Serine/threonine-protein kinase</keyword>
<dbReference type="GO" id="GO:0043539">
    <property type="term" value="F:protein serine/threonine kinase activator activity"/>
    <property type="evidence" value="ECO:0007669"/>
    <property type="project" value="InterPro"/>
</dbReference>
<dbReference type="PANTHER" id="PTHR48014:SF7">
    <property type="entry name" value="SERINE_THREONINE-PROTEIN KINASE BLUS1"/>
    <property type="match status" value="1"/>
</dbReference>
<dbReference type="GO" id="GO:0004674">
    <property type="term" value="F:protein serine/threonine kinase activity"/>
    <property type="evidence" value="ECO:0007669"/>
    <property type="project" value="UniProtKB-KW"/>
</dbReference>
<keyword evidence="2" id="KW-0175">Coiled coil</keyword>
<gene>
    <name evidence="5" type="ORF">PanWU01x14_274480</name>
</gene>
<dbReference type="Gene3D" id="1.10.510.10">
    <property type="entry name" value="Transferase(Phosphotransferase) domain 1"/>
    <property type="match status" value="1"/>
</dbReference>
<proteinExistence type="inferred from homology"/>
<evidence type="ECO:0000259" key="4">
    <source>
        <dbReference type="PROSITE" id="PS50011"/>
    </source>
</evidence>
<keyword evidence="5" id="KW-0418">Kinase</keyword>
<dbReference type="AlphaFoldDB" id="A0A2P5B3K7"/>
<protein>
    <submittedName>
        <fullName evidence="5">Serine/threonine protein kinase</fullName>
    </submittedName>
</protein>
<accession>A0A2P5B3K7</accession>
<dbReference type="Pfam" id="PF00069">
    <property type="entry name" value="Pkinase"/>
    <property type="match status" value="1"/>
</dbReference>
<feature type="compositionally biased region" description="Acidic residues" evidence="3">
    <location>
        <begin position="340"/>
        <end position="350"/>
    </location>
</feature>
<comment type="similarity">
    <text evidence="1">Belongs to the protein kinase superfamily. STE Ser/Thr protein kinase family. STE20 subfamily.</text>
</comment>
<organism evidence="5 6">
    <name type="scientific">Parasponia andersonii</name>
    <name type="common">Sponia andersonii</name>
    <dbReference type="NCBI Taxonomy" id="3476"/>
    <lineage>
        <taxon>Eukaryota</taxon>
        <taxon>Viridiplantae</taxon>
        <taxon>Streptophyta</taxon>
        <taxon>Embryophyta</taxon>
        <taxon>Tracheophyta</taxon>
        <taxon>Spermatophyta</taxon>
        <taxon>Magnoliopsida</taxon>
        <taxon>eudicotyledons</taxon>
        <taxon>Gunneridae</taxon>
        <taxon>Pentapetalae</taxon>
        <taxon>rosids</taxon>
        <taxon>fabids</taxon>
        <taxon>Rosales</taxon>
        <taxon>Cannabaceae</taxon>
        <taxon>Parasponia</taxon>
    </lineage>
</organism>
<dbReference type="GO" id="GO:0005524">
    <property type="term" value="F:ATP binding"/>
    <property type="evidence" value="ECO:0007669"/>
    <property type="project" value="InterPro"/>
</dbReference>
<dbReference type="Gene3D" id="3.30.200.20">
    <property type="entry name" value="Phosphorylase Kinase, domain 1"/>
    <property type="match status" value="1"/>
</dbReference>
<evidence type="ECO:0000256" key="1">
    <source>
        <dbReference type="ARBA" id="ARBA00008874"/>
    </source>
</evidence>
<dbReference type="InterPro" id="IPR011009">
    <property type="entry name" value="Kinase-like_dom_sf"/>
</dbReference>
<dbReference type="SUPFAM" id="SSF56112">
    <property type="entry name" value="Protein kinase-like (PK-like)"/>
    <property type="match status" value="1"/>
</dbReference>
<dbReference type="SMART" id="SM00220">
    <property type="entry name" value="S_TKc"/>
    <property type="match status" value="1"/>
</dbReference>
<dbReference type="InterPro" id="IPR000719">
    <property type="entry name" value="Prot_kinase_dom"/>
</dbReference>
<dbReference type="Proteomes" id="UP000237105">
    <property type="component" value="Unassembled WGS sequence"/>
</dbReference>
<comment type="caution">
    <text evidence="5">The sequence shown here is derived from an EMBL/GenBank/DDBJ whole genome shotgun (WGS) entry which is preliminary data.</text>
</comment>
<dbReference type="OrthoDB" id="248923at2759"/>
<dbReference type="PANTHER" id="PTHR48014">
    <property type="entry name" value="SERINE/THREONINE-PROTEIN KINASE FRAY2"/>
    <property type="match status" value="1"/>
</dbReference>
<dbReference type="InterPro" id="IPR047173">
    <property type="entry name" value="STRAD_A/B-like"/>
</dbReference>
<evidence type="ECO:0000313" key="6">
    <source>
        <dbReference type="Proteomes" id="UP000237105"/>
    </source>
</evidence>